<dbReference type="AlphaFoldDB" id="A0A4U0WZ43"/>
<evidence type="ECO:0000313" key="12">
    <source>
        <dbReference type="EMBL" id="TKA68128.1"/>
    </source>
</evidence>
<sequence length="342" mass="37048">MSAPATVTTAPVLSFPPPIFAKLSPSPFLLAHLKPSASNTPAIRPNGRVPSEHRTPTINTNSLTHGSGSAVVRVGDTAVVCGVRGELLLASNIPHPRRDNADRSDTEISDLGLLVPNLELSTGCSPAHLPSNAPGTLAQSLSQRVLSLLQKSDLVSLQDLEILYRPPVTDPDMPDETPETVVKAYLGLYIDILFISLDGNPFDAAWLAVVAALRDTRLPQAWWDADREMILCSDSVRESRKLSTRCTPIASTFAIYMPGTVQQRRSSQESWMLADPDGFEEELCDETVTIVLDCSKGNTSGILKVEKNGGGTVGRALMRRMLSEAERKWHDWSSALEVTDAV</sequence>
<dbReference type="SUPFAM" id="SSF55666">
    <property type="entry name" value="Ribonuclease PH domain 2-like"/>
    <property type="match status" value="1"/>
</dbReference>
<keyword evidence="4" id="KW-0963">Cytoplasm</keyword>
<evidence type="ECO:0000313" key="13">
    <source>
        <dbReference type="Proteomes" id="UP000308768"/>
    </source>
</evidence>
<dbReference type="GO" id="GO:0034475">
    <property type="term" value="P:U4 snRNA 3'-end processing"/>
    <property type="evidence" value="ECO:0007669"/>
    <property type="project" value="TreeGrafter"/>
</dbReference>
<evidence type="ECO:0000256" key="5">
    <source>
        <dbReference type="ARBA" id="ARBA00022552"/>
    </source>
</evidence>
<dbReference type="GO" id="GO:0000176">
    <property type="term" value="C:nuclear exosome (RNase complex)"/>
    <property type="evidence" value="ECO:0007669"/>
    <property type="project" value="UniProtKB-ARBA"/>
</dbReference>
<proteinExistence type="inferred from homology"/>
<keyword evidence="13" id="KW-1185">Reference proteome</keyword>
<organism evidence="12 13">
    <name type="scientific">Cryomyces minteri</name>
    <dbReference type="NCBI Taxonomy" id="331657"/>
    <lineage>
        <taxon>Eukaryota</taxon>
        <taxon>Fungi</taxon>
        <taxon>Dikarya</taxon>
        <taxon>Ascomycota</taxon>
        <taxon>Pezizomycotina</taxon>
        <taxon>Dothideomycetes</taxon>
        <taxon>Dothideomycetes incertae sedis</taxon>
        <taxon>Cryomyces</taxon>
    </lineage>
</organism>
<comment type="caution">
    <text evidence="12">The sequence shown here is derived from an EMBL/GenBank/DDBJ whole genome shotgun (WGS) entry which is preliminary data.</text>
</comment>
<reference evidence="12 13" key="1">
    <citation type="submission" date="2017-03" db="EMBL/GenBank/DDBJ databases">
        <title>Genomes of endolithic fungi from Antarctica.</title>
        <authorList>
            <person name="Coleine C."/>
            <person name="Masonjones S."/>
            <person name="Stajich J.E."/>
        </authorList>
    </citation>
    <scope>NUCLEOTIDE SEQUENCE [LARGE SCALE GENOMIC DNA]</scope>
    <source>
        <strain evidence="12 13">CCFEE 5187</strain>
    </source>
</reference>
<dbReference type="InterPro" id="IPR001247">
    <property type="entry name" value="ExoRNase_PH_dom1"/>
</dbReference>
<dbReference type="InterPro" id="IPR027408">
    <property type="entry name" value="PNPase/RNase_PH_dom_sf"/>
</dbReference>
<name>A0A4U0WZ43_9PEZI</name>
<dbReference type="SUPFAM" id="SSF54211">
    <property type="entry name" value="Ribosomal protein S5 domain 2-like"/>
    <property type="match status" value="1"/>
</dbReference>
<gene>
    <name evidence="12" type="ORF">B0A49_11286</name>
</gene>
<evidence type="ECO:0000256" key="3">
    <source>
        <dbReference type="ARBA" id="ARBA00006678"/>
    </source>
</evidence>
<evidence type="ECO:0000256" key="6">
    <source>
        <dbReference type="ARBA" id="ARBA00022835"/>
    </source>
</evidence>
<dbReference type="Pfam" id="PF01138">
    <property type="entry name" value="RNase_PH"/>
    <property type="match status" value="1"/>
</dbReference>
<keyword evidence="5" id="KW-0698">rRNA processing</keyword>
<accession>A0A4U0WZ43</accession>
<evidence type="ECO:0000256" key="4">
    <source>
        <dbReference type="ARBA" id="ARBA00022490"/>
    </source>
</evidence>
<evidence type="ECO:0000256" key="10">
    <source>
        <dbReference type="SAM" id="MobiDB-lite"/>
    </source>
</evidence>
<protein>
    <recommendedName>
        <fullName evidence="9">Ribosomal RNA-processing protein 43</fullName>
    </recommendedName>
</protein>
<evidence type="ECO:0000256" key="7">
    <source>
        <dbReference type="ARBA" id="ARBA00022884"/>
    </source>
</evidence>
<dbReference type="GO" id="GO:0071035">
    <property type="term" value="P:nuclear polyadenylation-dependent rRNA catabolic process"/>
    <property type="evidence" value="ECO:0007669"/>
    <property type="project" value="TreeGrafter"/>
</dbReference>
<dbReference type="Gene3D" id="3.30.230.70">
    <property type="entry name" value="GHMP Kinase, N-terminal domain"/>
    <property type="match status" value="1"/>
</dbReference>
<dbReference type="STRING" id="331657.A0A4U0WZ43"/>
<dbReference type="OrthoDB" id="45882at2759"/>
<evidence type="ECO:0000256" key="1">
    <source>
        <dbReference type="ARBA" id="ARBA00004496"/>
    </source>
</evidence>
<dbReference type="GO" id="GO:0016075">
    <property type="term" value="P:rRNA catabolic process"/>
    <property type="evidence" value="ECO:0007669"/>
    <property type="project" value="TreeGrafter"/>
</dbReference>
<dbReference type="EMBL" id="NAJN01000845">
    <property type="protein sequence ID" value="TKA68128.1"/>
    <property type="molecule type" value="Genomic_DNA"/>
</dbReference>
<feature type="domain" description="Exoribonuclease phosphorolytic" evidence="11">
    <location>
        <begin position="53"/>
        <end position="219"/>
    </location>
</feature>
<dbReference type="GO" id="GO:0071028">
    <property type="term" value="P:nuclear mRNA surveillance"/>
    <property type="evidence" value="ECO:0007669"/>
    <property type="project" value="TreeGrafter"/>
</dbReference>
<dbReference type="PANTHER" id="PTHR11097:SF9">
    <property type="entry name" value="EXOSOME COMPLEX COMPONENT RRP43"/>
    <property type="match status" value="1"/>
</dbReference>
<feature type="region of interest" description="Disordered" evidence="10">
    <location>
        <begin position="37"/>
        <end position="64"/>
    </location>
</feature>
<dbReference type="PANTHER" id="PTHR11097">
    <property type="entry name" value="EXOSOME COMPLEX EXONUCLEASE RIBOSOMAL RNA PROCESSING PROTEIN"/>
    <property type="match status" value="1"/>
</dbReference>
<dbReference type="GO" id="GO:0035925">
    <property type="term" value="F:mRNA 3'-UTR AU-rich region binding"/>
    <property type="evidence" value="ECO:0007669"/>
    <property type="project" value="TreeGrafter"/>
</dbReference>
<dbReference type="Proteomes" id="UP000308768">
    <property type="component" value="Unassembled WGS sequence"/>
</dbReference>
<dbReference type="InterPro" id="IPR020568">
    <property type="entry name" value="Ribosomal_Su5_D2-typ_SF"/>
</dbReference>
<comment type="subcellular location">
    <subcellularLocation>
        <location evidence="1">Cytoplasm</location>
    </subcellularLocation>
    <subcellularLocation>
        <location evidence="2">Nucleus</location>
        <location evidence="2">Nucleolus</location>
    </subcellularLocation>
</comment>
<dbReference type="InterPro" id="IPR036345">
    <property type="entry name" value="ExoRNase_PH_dom2_sf"/>
</dbReference>
<dbReference type="GO" id="GO:0071038">
    <property type="term" value="P:TRAMP-dependent tRNA surveillance pathway"/>
    <property type="evidence" value="ECO:0007669"/>
    <property type="project" value="TreeGrafter"/>
</dbReference>
<evidence type="ECO:0000259" key="11">
    <source>
        <dbReference type="Pfam" id="PF01138"/>
    </source>
</evidence>
<dbReference type="GO" id="GO:0034473">
    <property type="term" value="P:U1 snRNA 3'-end processing"/>
    <property type="evidence" value="ECO:0007669"/>
    <property type="project" value="TreeGrafter"/>
</dbReference>
<evidence type="ECO:0000256" key="8">
    <source>
        <dbReference type="ARBA" id="ARBA00023242"/>
    </source>
</evidence>
<dbReference type="InterPro" id="IPR050590">
    <property type="entry name" value="Exosome_comp_Rrp42_subfam"/>
</dbReference>
<dbReference type="GO" id="GO:0034476">
    <property type="term" value="P:U5 snRNA 3'-end processing"/>
    <property type="evidence" value="ECO:0007669"/>
    <property type="project" value="TreeGrafter"/>
</dbReference>
<comment type="similarity">
    <text evidence="3">Belongs to the RNase PH family.</text>
</comment>
<dbReference type="GO" id="GO:0000177">
    <property type="term" value="C:cytoplasmic exosome (RNase complex)"/>
    <property type="evidence" value="ECO:0007669"/>
    <property type="project" value="TreeGrafter"/>
</dbReference>
<keyword evidence="6" id="KW-0271">Exosome</keyword>
<evidence type="ECO:0000256" key="9">
    <source>
        <dbReference type="ARBA" id="ARBA00030617"/>
    </source>
</evidence>
<keyword evidence="7" id="KW-0694">RNA-binding</keyword>
<dbReference type="GO" id="GO:0000467">
    <property type="term" value="P:exonucleolytic trimming to generate mature 3'-end of 5.8S rRNA from tricistronic rRNA transcript (SSU-rRNA, 5.8S rRNA, LSU-rRNA)"/>
    <property type="evidence" value="ECO:0007669"/>
    <property type="project" value="TreeGrafter"/>
</dbReference>
<evidence type="ECO:0000256" key="2">
    <source>
        <dbReference type="ARBA" id="ARBA00004604"/>
    </source>
</evidence>
<dbReference type="GO" id="GO:0005730">
    <property type="term" value="C:nucleolus"/>
    <property type="evidence" value="ECO:0007669"/>
    <property type="project" value="UniProtKB-SubCell"/>
</dbReference>
<keyword evidence="8" id="KW-0539">Nucleus</keyword>